<name>A0ABS5Y9Y7_9GAMM</name>
<evidence type="ECO:0000313" key="2">
    <source>
        <dbReference type="EMBL" id="MBT9431459.1"/>
    </source>
</evidence>
<reference evidence="2 3" key="1">
    <citation type="journal article" date="2021" name="Genome Biol. Evol.">
        <title>The evolution of interdependence in a four-way mealybug symbiosis.</title>
        <authorList>
            <person name="Garber A.I."/>
            <person name="Kupper M."/>
            <person name="Laetsch D.R."/>
            <person name="Weldon S.R."/>
            <person name="Ladinsky M.S."/>
            <person name="Bjorkman P.J."/>
            <person name="McCutcheon J.P."/>
        </authorList>
    </citation>
    <scope>NUCLEOTIDE SEQUENCE [LARGE SCALE GENOMIC DNA]</scope>
    <source>
        <strain evidence="2">SOD</strain>
    </source>
</reference>
<evidence type="ECO:0000259" key="1">
    <source>
        <dbReference type="Pfam" id="PF02753"/>
    </source>
</evidence>
<proteinExistence type="predicted"/>
<comment type="caution">
    <text evidence="2">The sequence shown here is derived from an EMBL/GenBank/DDBJ whole genome shotgun (WGS) entry which is preliminary data.</text>
</comment>
<dbReference type="InterPro" id="IPR016148">
    <property type="entry name" value="Pili_assmbl_chaperone_C"/>
</dbReference>
<dbReference type="Pfam" id="PF02753">
    <property type="entry name" value="PapD_C"/>
    <property type="match status" value="1"/>
</dbReference>
<organism evidence="2 3">
    <name type="scientific">Candidatus Sodalis endolongispinus</name>
    <dbReference type="NCBI Taxonomy" id="2812662"/>
    <lineage>
        <taxon>Bacteria</taxon>
        <taxon>Pseudomonadati</taxon>
        <taxon>Pseudomonadota</taxon>
        <taxon>Gammaproteobacteria</taxon>
        <taxon>Enterobacterales</taxon>
        <taxon>Bruguierivoracaceae</taxon>
        <taxon>Sodalis</taxon>
    </lineage>
</organism>
<dbReference type="Proteomes" id="UP000811282">
    <property type="component" value="Unassembled WGS sequence"/>
</dbReference>
<dbReference type="InterPro" id="IPR036316">
    <property type="entry name" value="Pili_assmbl_chap_C_dom_sf"/>
</dbReference>
<dbReference type="InterPro" id="IPR013783">
    <property type="entry name" value="Ig-like_fold"/>
</dbReference>
<dbReference type="EMBL" id="JAFJYC010000001">
    <property type="protein sequence ID" value="MBT9431459.1"/>
    <property type="molecule type" value="Genomic_DNA"/>
</dbReference>
<accession>A0ABS5Y9Y7</accession>
<evidence type="ECO:0000313" key="3">
    <source>
        <dbReference type="Proteomes" id="UP000811282"/>
    </source>
</evidence>
<sequence length="54" mass="6060">MMVNNPTPYYITINKAMADGKRSLNIDMVAPFSSAAITQKILAPPRYVTWFITP</sequence>
<dbReference type="Gene3D" id="2.60.40.10">
    <property type="entry name" value="Immunoglobulins"/>
    <property type="match status" value="1"/>
</dbReference>
<gene>
    <name evidence="2" type="ORF">JZM24_03515</name>
</gene>
<protein>
    <recommendedName>
        <fullName evidence="1">Pili assembly chaperone C-terminal domain-containing protein</fullName>
    </recommendedName>
</protein>
<keyword evidence="3" id="KW-1185">Reference proteome</keyword>
<feature type="domain" description="Pili assembly chaperone C-terminal" evidence="1">
    <location>
        <begin position="3"/>
        <end position="40"/>
    </location>
</feature>
<dbReference type="SUPFAM" id="SSF49584">
    <property type="entry name" value="Periplasmic chaperone C-domain"/>
    <property type="match status" value="1"/>
</dbReference>